<dbReference type="GO" id="GO:0003723">
    <property type="term" value="F:RNA binding"/>
    <property type="evidence" value="ECO:0007669"/>
    <property type="project" value="TreeGrafter"/>
</dbReference>
<proteinExistence type="predicted"/>
<dbReference type="PANTHER" id="PTHR15633">
    <property type="entry name" value="NUCLEOLAR PROTEIN 11"/>
    <property type="match status" value="1"/>
</dbReference>
<dbReference type="GO" id="GO:0030490">
    <property type="term" value="P:maturation of SSU-rRNA"/>
    <property type="evidence" value="ECO:0007669"/>
    <property type="project" value="InterPro"/>
</dbReference>
<feature type="compositionally biased region" description="Polar residues" evidence="1">
    <location>
        <begin position="1031"/>
        <end position="1046"/>
    </location>
</feature>
<protein>
    <submittedName>
        <fullName evidence="2">Uncharacterized protein</fullName>
    </submittedName>
</protein>
<evidence type="ECO:0000313" key="3">
    <source>
        <dbReference type="Proteomes" id="UP001150569"/>
    </source>
</evidence>
<name>A0A9W8DJB1_9FUNG</name>
<dbReference type="OrthoDB" id="4349954at2759"/>
<comment type="caution">
    <text evidence="2">The sequence shown here is derived from an EMBL/GenBank/DDBJ whole genome shotgun (WGS) entry which is preliminary data.</text>
</comment>
<sequence>MAELEPLTSLDQITSSTDVLTVARPKSGTTAKSVPLAGTLAPVYVDRPTLVVEPSETYHGRWIDFGARKKPVGQGALAAAYGDRLMVTVQGQGVQLYKVGHATTIQAWTTAPSTTFAGPAKLVIYAAVGPRETAELTISEQANTGLVALRHRAYAVIQTRQDLPIDHAARLVWTWDATTGDLPSSQADLPRFEDRLERLLPHPVHSLDTSSQLVGRVAVVHRTGAVALYDPSLGERLAEHPHSGPDSRVLWSHLVGDTAVHRTFWGTEASADTVDVLLVLTQTLAQNTAATATLTCYTLTRDPYQIVPVGAAEIPLADPADMSLAALPVTPAPLGVVFTPASATLHILTAQGTWMRLAVALAASGHLRVAPASLVSFNHLATGQALHTDPLEGPVRGVLPPSLPWDHQHLAALPKGYLGIVGGSPHNPTEPADPLACTLTLWDPLHRSLHAERTFTVPSVPTAATEAASLTYLRQPLVQCVSLPGANQIVVAVTTATAYTGAASKKASPRLQAGDFPLCLTDPVQPAARLTWSTQLYLGTFLLRRPTLLTTARLHERTLAYTAAPAPVGTVTDSDTTVTKNKRTTRAKAKAKNDLPTLDVLAADTYLTHDPAFAIVKTMLPGPAHEFWVGVLAVPVDLALYLPHLLAYVFHPARLDTTEACDHFFATPFLGPNRSPQSLPAALDPGATQFGIYHLLAQGLTRRTRAALALCLGESAGAVPTSYLKGSPALHRVQLPAYDFTPPVPAPGSIPPRLLLAILSRLFGVALDPAFKEPLARCVEAGAANPRPLQGLAYATSVDAVADLPEPPAESAIPANDYWPRASVAVLIRAALITSSVLRHGLLPYLVARGDWDLVRLALSNVADFPDTQIVWALRSYLRHLGRTHSTVAAQVPHLLEQSDVLLTLTLFLSYPRTDGLIRRAYRRLFNAEDVTVWGLLLDGMWTLREQTAAFFGVWFDHEAIVDGRLPALADLAATLTNLLDGHMMTFVTTVDLHPVVQRAYRATSVLHELKHRIDRTVGPYRPLLLRKDGNQSPSQAETTPPTTLESTHSFLAQLPVAYLQLLPEDSDAAQLPALVRSLRDIPLAPVPFAVRIYLTAVLGFPVTPTGPSPHPHLPAPGHGASLRVDAANGTYHLTVPETRLAQLLEYLGTMLHTSALPQQRYAYVFNSMHVFDYLHDPNFIEQFGNLVIRIDGETPDEARLRRDEPVPCFTRNPLNSYITSLRITE</sequence>
<gene>
    <name evidence="2" type="ORF">IWQ60_010696</name>
</gene>
<dbReference type="AlphaFoldDB" id="A0A9W8DJB1"/>
<dbReference type="GO" id="GO:0005730">
    <property type="term" value="C:nucleolus"/>
    <property type="evidence" value="ECO:0007669"/>
    <property type="project" value="TreeGrafter"/>
</dbReference>
<dbReference type="PANTHER" id="PTHR15633:SF2">
    <property type="entry name" value="NUCLEOLAR PROTEIN 11"/>
    <property type="match status" value="1"/>
</dbReference>
<evidence type="ECO:0000256" key="1">
    <source>
        <dbReference type="SAM" id="MobiDB-lite"/>
    </source>
</evidence>
<accession>A0A9W8DJB1</accession>
<feature type="region of interest" description="Disordered" evidence="1">
    <location>
        <begin position="1025"/>
        <end position="1046"/>
    </location>
</feature>
<dbReference type="Proteomes" id="UP001150569">
    <property type="component" value="Unassembled WGS sequence"/>
</dbReference>
<keyword evidence="3" id="KW-1185">Reference proteome</keyword>
<evidence type="ECO:0000313" key="2">
    <source>
        <dbReference type="EMBL" id="KAJ1910359.1"/>
    </source>
</evidence>
<reference evidence="2" key="1">
    <citation type="submission" date="2022-07" db="EMBL/GenBank/DDBJ databases">
        <title>Phylogenomic reconstructions and comparative analyses of Kickxellomycotina fungi.</title>
        <authorList>
            <person name="Reynolds N.K."/>
            <person name="Stajich J.E."/>
            <person name="Barry K."/>
            <person name="Grigoriev I.V."/>
            <person name="Crous P."/>
            <person name="Smith M.E."/>
        </authorList>
    </citation>
    <scope>NUCLEOTIDE SEQUENCE</scope>
    <source>
        <strain evidence="2">RSA 861</strain>
    </source>
</reference>
<dbReference type="EMBL" id="JANBPT010001060">
    <property type="protein sequence ID" value="KAJ1910359.1"/>
    <property type="molecule type" value="Genomic_DNA"/>
</dbReference>
<dbReference type="InterPro" id="IPR042859">
    <property type="entry name" value="NOL11"/>
</dbReference>
<organism evidence="2 3">
    <name type="scientific">Tieghemiomyces parasiticus</name>
    <dbReference type="NCBI Taxonomy" id="78921"/>
    <lineage>
        <taxon>Eukaryota</taxon>
        <taxon>Fungi</taxon>
        <taxon>Fungi incertae sedis</taxon>
        <taxon>Zoopagomycota</taxon>
        <taxon>Kickxellomycotina</taxon>
        <taxon>Dimargaritomycetes</taxon>
        <taxon>Dimargaritales</taxon>
        <taxon>Dimargaritaceae</taxon>
        <taxon>Tieghemiomyces</taxon>
    </lineage>
</organism>